<proteinExistence type="predicted"/>
<dbReference type="Pfam" id="PF14246">
    <property type="entry name" value="TetR_C_7"/>
    <property type="match status" value="1"/>
</dbReference>
<dbReference type="InterPro" id="IPR001647">
    <property type="entry name" value="HTH_TetR"/>
</dbReference>
<reference evidence="4 5" key="1">
    <citation type="submission" date="2017-05" db="EMBL/GenBank/DDBJ databases">
        <authorList>
            <person name="Varghese N."/>
            <person name="Submissions S."/>
        </authorList>
    </citation>
    <scope>NUCLEOTIDE SEQUENCE [LARGE SCALE GENOMIC DNA]</scope>
    <source>
        <strain evidence="4 5">DSM 29734</strain>
    </source>
</reference>
<protein>
    <submittedName>
        <fullName evidence="4">Transcriptional regulator, TetR family</fullName>
    </submittedName>
</protein>
<organism evidence="4 5">
    <name type="scientific">Shimia sagamensis</name>
    <dbReference type="NCBI Taxonomy" id="1566352"/>
    <lineage>
        <taxon>Bacteria</taxon>
        <taxon>Pseudomonadati</taxon>
        <taxon>Pseudomonadota</taxon>
        <taxon>Alphaproteobacteria</taxon>
        <taxon>Rhodobacterales</taxon>
        <taxon>Roseobacteraceae</taxon>
    </lineage>
</organism>
<dbReference type="InterPro" id="IPR036271">
    <property type="entry name" value="Tet_transcr_reg_TetR-rel_C_sf"/>
</dbReference>
<dbReference type="PROSITE" id="PS50977">
    <property type="entry name" value="HTH_TETR_2"/>
    <property type="match status" value="1"/>
</dbReference>
<dbReference type="PANTHER" id="PTHR30055">
    <property type="entry name" value="HTH-TYPE TRANSCRIPTIONAL REGULATOR RUTR"/>
    <property type="match status" value="1"/>
</dbReference>
<sequence>MTDTVAILKKGRKFAQVVDSARALFMSHGFESVSMDVIAQKAGVSKATLYNYFPDKRMLFAEVARRECILQAEGLEAQVDLGQPVPEVLGIVGRGLMEIILSDFGRNMFRVCVSEGDRFPDIGRQFYETGPGILKTRLIEFFYMAEERGELQVDDFGLAADQFAELCKAGLFLRQVTGVQTDFAQGEIDYVVDGAVEMFMARYGAQR</sequence>
<evidence type="ECO:0000313" key="5">
    <source>
        <dbReference type="Proteomes" id="UP001157961"/>
    </source>
</evidence>
<dbReference type="SUPFAM" id="SSF46689">
    <property type="entry name" value="Homeodomain-like"/>
    <property type="match status" value="1"/>
</dbReference>
<dbReference type="InterPro" id="IPR050109">
    <property type="entry name" value="HTH-type_TetR-like_transc_reg"/>
</dbReference>
<dbReference type="Pfam" id="PF00440">
    <property type="entry name" value="TetR_N"/>
    <property type="match status" value="1"/>
</dbReference>
<keyword evidence="1 2" id="KW-0238">DNA-binding</keyword>
<keyword evidence="5" id="KW-1185">Reference proteome</keyword>
<evidence type="ECO:0000259" key="3">
    <source>
        <dbReference type="PROSITE" id="PS50977"/>
    </source>
</evidence>
<feature type="domain" description="HTH tetR-type" evidence="3">
    <location>
        <begin position="11"/>
        <end position="71"/>
    </location>
</feature>
<comment type="caution">
    <text evidence="4">The sequence shown here is derived from an EMBL/GenBank/DDBJ whole genome shotgun (WGS) entry which is preliminary data.</text>
</comment>
<dbReference type="RefSeq" id="WP_283426829.1">
    <property type="nucleotide sequence ID" value="NZ_FXTY01000005.1"/>
</dbReference>
<dbReference type="Gene3D" id="1.10.10.60">
    <property type="entry name" value="Homeodomain-like"/>
    <property type="match status" value="1"/>
</dbReference>
<dbReference type="InterPro" id="IPR023772">
    <property type="entry name" value="DNA-bd_HTH_TetR-type_CS"/>
</dbReference>
<dbReference type="SUPFAM" id="SSF48498">
    <property type="entry name" value="Tetracyclin repressor-like, C-terminal domain"/>
    <property type="match status" value="1"/>
</dbReference>
<dbReference type="PROSITE" id="PS01081">
    <property type="entry name" value="HTH_TETR_1"/>
    <property type="match status" value="1"/>
</dbReference>
<feature type="DNA-binding region" description="H-T-H motif" evidence="2">
    <location>
        <begin position="34"/>
        <end position="53"/>
    </location>
</feature>
<dbReference type="PANTHER" id="PTHR30055:SF146">
    <property type="entry name" value="HTH-TYPE TRANSCRIPTIONAL DUAL REGULATOR CECR"/>
    <property type="match status" value="1"/>
</dbReference>
<dbReference type="InterPro" id="IPR009057">
    <property type="entry name" value="Homeodomain-like_sf"/>
</dbReference>
<gene>
    <name evidence="4" type="ORF">SAMN06265373_105437</name>
</gene>
<evidence type="ECO:0000313" key="4">
    <source>
        <dbReference type="EMBL" id="SMP27676.1"/>
    </source>
</evidence>
<dbReference type="InterPro" id="IPR039536">
    <property type="entry name" value="TetR_C_Proteobacteria"/>
</dbReference>
<dbReference type="Gene3D" id="1.10.357.10">
    <property type="entry name" value="Tetracycline Repressor, domain 2"/>
    <property type="match status" value="1"/>
</dbReference>
<evidence type="ECO:0000256" key="2">
    <source>
        <dbReference type="PROSITE-ProRule" id="PRU00335"/>
    </source>
</evidence>
<dbReference type="EMBL" id="FXTY01000005">
    <property type="protein sequence ID" value="SMP27676.1"/>
    <property type="molecule type" value="Genomic_DNA"/>
</dbReference>
<evidence type="ECO:0000256" key="1">
    <source>
        <dbReference type="ARBA" id="ARBA00023125"/>
    </source>
</evidence>
<name>A0ABY1P6L3_9RHOB</name>
<dbReference type="Proteomes" id="UP001157961">
    <property type="component" value="Unassembled WGS sequence"/>
</dbReference>
<accession>A0ABY1P6L3</accession>
<dbReference type="PRINTS" id="PR00455">
    <property type="entry name" value="HTHTETR"/>
</dbReference>